<organism evidence="3 4">
    <name type="scientific">Legionella pneumophila</name>
    <dbReference type="NCBI Taxonomy" id="446"/>
    <lineage>
        <taxon>Bacteria</taxon>
        <taxon>Pseudomonadati</taxon>
        <taxon>Pseudomonadota</taxon>
        <taxon>Gammaproteobacteria</taxon>
        <taxon>Legionellales</taxon>
        <taxon>Legionellaceae</taxon>
        <taxon>Legionella</taxon>
    </lineage>
</organism>
<dbReference type="Pfam" id="PF00076">
    <property type="entry name" value="RRM_1"/>
    <property type="match status" value="1"/>
</dbReference>
<dbReference type="SMART" id="SM00360">
    <property type="entry name" value="RRM"/>
    <property type="match status" value="1"/>
</dbReference>
<dbReference type="Gene3D" id="3.30.70.330">
    <property type="match status" value="1"/>
</dbReference>
<dbReference type="GO" id="GO:0003723">
    <property type="term" value="F:RNA binding"/>
    <property type="evidence" value="ECO:0007669"/>
    <property type="project" value="UniProtKB-KW"/>
</dbReference>
<accession>A0AAN5T1C7</accession>
<dbReference type="AlphaFoldDB" id="A0AAN5T1C7"/>
<evidence type="ECO:0000313" key="4">
    <source>
        <dbReference type="Proteomes" id="UP000866496"/>
    </source>
</evidence>
<dbReference type="PROSITE" id="PS50102">
    <property type="entry name" value="RRM"/>
    <property type="match status" value="1"/>
</dbReference>
<dbReference type="Proteomes" id="UP000866496">
    <property type="component" value="Unassembled WGS sequence"/>
</dbReference>
<protein>
    <submittedName>
        <fullName evidence="3">RNA-binding protein</fullName>
    </submittedName>
</protein>
<dbReference type="SUPFAM" id="SSF54928">
    <property type="entry name" value="RNA-binding domain, RBD"/>
    <property type="match status" value="1"/>
</dbReference>
<keyword evidence="1" id="KW-0694">RNA-binding</keyword>
<comment type="caution">
    <text evidence="3">The sequence shown here is derived from an EMBL/GenBank/DDBJ whole genome shotgun (WGS) entry which is preliminary data.</text>
</comment>
<sequence length="92" mass="10481">MMKQKKIYVGNLPFGTTEEALSIQFSQYGKIEEMFLIKDRLTGQMKGFGFITFSAQQEAESALEMNGQPFDGRSLKVCMAQKKTNSVSRSRW</sequence>
<reference evidence="3" key="1">
    <citation type="journal article" date="2018" name="Genome Biol.">
        <title>SKESA: strategic k-mer extension for scrupulous assemblies.</title>
        <authorList>
            <person name="Souvorov A."/>
            <person name="Agarwala R."/>
            <person name="Lipman D.J."/>
        </authorList>
    </citation>
    <scope>NUCLEOTIDE SEQUENCE</scope>
    <source>
        <strain evidence="3">AZ00058701</strain>
    </source>
</reference>
<evidence type="ECO:0000313" key="3">
    <source>
        <dbReference type="EMBL" id="HAU1879938.1"/>
    </source>
</evidence>
<proteinExistence type="predicted"/>
<dbReference type="InterPro" id="IPR052462">
    <property type="entry name" value="SLIRP/GR-RBP-like"/>
</dbReference>
<dbReference type="InterPro" id="IPR000504">
    <property type="entry name" value="RRM_dom"/>
</dbReference>
<reference evidence="3" key="2">
    <citation type="submission" date="2019-10" db="EMBL/GenBank/DDBJ databases">
        <authorList>
            <consortium name="NCBI Pathogen Detection Project"/>
        </authorList>
    </citation>
    <scope>NUCLEOTIDE SEQUENCE</scope>
    <source>
        <strain evidence="3">AZ00058701</strain>
    </source>
</reference>
<dbReference type="InterPro" id="IPR012677">
    <property type="entry name" value="Nucleotide-bd_a/b_plait_sf"/>
</dbReference>
<evidence type="ECO:0000256" key="1">
    <source>
        <dbReference type="ARBA" id="ARBA00022884"/>
    </source>
</evidence>
<name>A0AAN5T1C7_LEGPN</name>
<dbReference type="InterPro" id="IPR035979">
    <property type="entry name" value="RBD_domain_sf"/>
</dbReference>
<feature type="domain" description="RRM" evidence="2">
    <location>
        <begin position="5"/>
        <end position="82"/>
    </location>
</feature>
<dbReference type="PANTHER" id="PTHR48027">
    <property type="entry name" value="HETEROGENEOUS NUCLEAR RIBONUCLEOPROTEIN 87F-RELATED"/>
    <property type="match status" value="1"/>
</dbReference>
<gene>
    <name evidence="3" type="ORF">JBJ86_06715</name>
</gene>
<dbReference type="EMBL" id="DACWHX010000007">
    <property type="protein sequence ID" value="HAU1879938.1"/>
    <property type="molecule type" value="Genomic_DNA"/>
</dbReference>
<evidence type="ECO:0000259" key="2">
    <source>
        <dbReference type="PROSITE" id="PS50102"/>
    </source>
</evidence>